<dbReference type="EMBL" id="JADBGI010000006">
    <property type="protein sequence ID" value="MBE2998828.1"/>
    <property type="molecule type" value="Genomic_DNA"/>
</dbReference>
<keyword evidence="2" id="KW-0812">Transmembrane</keyword>
<dbReference type="RefSeq" id="WP_193121460.1">
    <property type="nucleotide sequence ID" value="NZ_JADBGI010000006.1"/>
</dbReference>
<feature type="region of interest" description="Disordered" evidence="1">
    <location>
        <begin position="212"/>
        <end position="237"/>
    </location>
</feature>
<keyword evidence="2" id="KW-0472">Membrane</keyword>
<sequence>MEAEPLSLPRREARSRRFRINNWVQDRPYVSWPLGMFGFLLPLLALASAPKWEGVFEPGSPAFPLMVLLQLVAALVLMPLVWRAGHYPRYLATSTSQKYTRPGWDAGRMLAETGGVARILDGHMELVHGYAGTVEDHGTARERRRAARLVERAAWGQRRIHYLAEGRDRPKKRRAEGEYARNSRAVGAWTSAQREEHRIERTLIVLDRMAAGARARSPEAGAPRPVTARCAPGSTRP</sequence>
<evidence type="ECO:0000313" key="4">
    <source>
        <dbReference type="Proteomes" id="UP000806528"/>
    </source>
</evidence>
<dbReference type="Proteomes" id="UP000806528">
    <property type="component" value="Unassembled WGS sequence"/>
</dbReference>
<reference evidence="3 4" key="1">
    <citation type="submission" date="2020-09" db="EMBL/GenBank/DDBJ databases">
        <title>Diversity and distribution of actinomycetes associated with coral in the coast of Hainan.</title>
        <authorList>
            <person name="Li F."/>
        </authorList>
    </citation>
    <scope>NUCLEOTIDE SEQUENCE [LARGE SCALE GENOMIC DNA]</scope>
    <source>
        <strain evidence="3 4">HNM0947</strain>
    </source>
</reference>
<comment type="caution">
    <text evidence="3">The sequence shown here is derived from an EMBL/GenBank/DDBJ whole genome shotgun (WGS) entry which is preliminary data.</text>
</comment>
<accession>A0ABR9P4Q3</accession>
<protein>
    <submittedName>
        <fullName evidence="3">Uncharacterized protein</fullName>
    </submittedName>
</protein>
<proteinExistence type="predicted"/>
<gene>
    <name evidence="3" type="ORF">IDM40_08940</name>
</gene>
<keyword evidence="4" id="KW-1185">Reference proteome</keyword>
<keyword evidence="2" id="KW-1133">Transmembrane helix</keyword>
<evidence type="ECO:0000256" key="2">
    <source>
        <dbReference type="SAM" id="Phobius"/>
    </source>
</evidence>
<name>A0ABR9P4Q3_9ACTN</name>
<evidence type="ECO:0000313" key="3">
    <source>
        <dbReference type="EMBL" id="MBE2998828.1"/>
    </source>
</evidence>
<feature type="transmembrane region" description="Helical" evidence="2">
    <location>
        <begin position="62"/>
        <end position="82"/>
    </location>
</feature>
<organism evidence="3 4">
    <name type="scientific">Nocardiopsis coralli</name>
    <dbReference type="NCBI Taxonomy" id="2772213"/>
    <lineage>
        <taxon>Bacteria</taxon>
        <taxon>Bacillati</taxon>
        <taxon>Actinomycetota</taxon>
        <taxon>Actinomycetes</taxon>
        <taxon>Streptosporangiales</taxon>
        <taxon>Nocardiopsidaceae</taxon>
        <taxon>Nocardiopsis</taxon>
    </lineage>
</organism>
<feature type="transmembrane region" description="Helical" evidence="2">
    <location>
        <begin position="29"/>
        <end position="50"/>
    </location>
</feature>
<evidence type="ECO:0000256" key="1">
    <source>
        <dbReference type="SAM" id="MobiDB-lite"/>
    </source>
</evidence>